<feature type="transmembrane region" description="Helical" evidence="2">
    <location>
        <begin position="250"/>
        <end position="271"/>
    </location>
</feature>
<accession>A0AAN4Z1D2</accession>
<gene>
    <name evidence="3" type="ORF">Aory04_001343700</name>
</gene>
<evidence type="ECO:0000256" key="1">
    <source>
        <dbReference type="SAM" id="MobiDB-lite"/>
    </source>
</evidence>
<evidence type="ECO:0000256" key="2">
    <source>
        <dbReference type="SAM" id="Phobius"/>
    </source>
</evidence>
<proteinExistence type="predicted"/>
<feature type="compositionally biased region" description="Polar residues" evidence="1">
    <location>
        <begin position="329"/>
        <end position="339"/>
    </location>
</feature>
<name>A0AAN4Z1D2_ASPOZ</name>
<feature type="compositionally biased region" description="Low complexity" evidence="1">
    <location>
        <begin position="212"/>
        <end position="233"/>
    </location>
</feature>
<feature type="compositionally biased region" description="Low complexity" evidence="1">
    <location>
        <begin position="286"/>
        <end position="296"/>
    </location>
</feature>
<feature type="region of interest" description="Disordered" evidence="1">
    <location>
        <begin position="283"/>
        <end position="370"/>
    </location>
</feature>
<reference evidence="3" key="1">
    <citation type="submission" date="2023-04" db="EMBL/GenBank/DDBJ databases">
        <title>Aspergillus oryzae NBRC 4228.</title>
        <authorList>
            <person name="Ichikawa N."/>
            <person name="Sato H."/>
            <person name="Tonouchi N."/>
        </authorList>
    </citation>
    <scope>NUCLEOTIDE SEQUENCE</scope>
    <source>
        <strain evidence="3">NBRC 4228</strain>
    </source>
</reference>
<keyword evidence="2" id="KW-0812">Transmembrane</keyword>
<feature type="region of interest" description="Disordered" evidence="1">
    <location>
        <begin position="212"/>
        <end position="238"/>
    </location>
</feature>
<protein>
    <submittedName>
        <fullName evidence="3">Unnamed protein product</fullName>
    </submittedName>
</protein>
<comment type="caution">
    <text evidence="3">The sequence shown here is derived from an EMBL/GenBank/DDBJ whole genome shotgun (WGS) entry which is preliminary data.</text>
</comment>
<organism evidence="3 4">
    <name type="scientific">Aspergillus oryzae</name>
    <name type="common">Yellow koji mold</name>
    <dbReference type="NCBI Taxonomy" id="5062"/>
    <lineage>
        <taxon>Eukaryota</taxon>
        <taxon>Fungi</taxon>
        <taxon>Dikarya</taxon>
        <taxon>Ascomycota</taxon>
        <taxon>Pezizomycotina</taxon>
        <taxon>Eurotiomycetes</taxon>
        <taxon>Eurotiomycetidae</taxon>
        <taxon>Eurotiales</taxon>
        <taxon>Aspergillaceae</taxon>
        <taxon>Aspergillus</taxon>
        <taxon>Aspergillus subgen. Circumdati</taxon>
    </lineage>
</organism>
<evidence type="ECO:0000313" key="3">
    <source>
        <dbReference type="EMBL" id="GMG38839.1"/>
    </source>
</evidence>
<keyword evidence="2" id="KW-1133">Transmembrane helix</keyword>
<evidence type="ECO:0000313" key="4">
    <source>
        <dbReference type="Proteomes" id="UP001165205"/>
    </source>
</evidence>
<sequence length="370" mass="39792">MGWVIVTWLTATHPGEHDACGWVVTQELGGESEHSWDRELQNELSIDVSGMVIMRRYGGPPVALRFTSTPTVSTTILPLVTMARWPLAWTANVPSTSRLFHFLLITFVFSLSVRADDDTTLIPTAASDSFPACALSCSILQQAQTGCVPPTAVSSDRATYVSCFCQSSLITQLHNSADGTCADTCTNADDRTKLQIWYSDFCSSGGQNKGTTASESSAAASPSSSTSASTTKSQNSYPAPKSWWSTHYQWVIMVIVLAVGFTAITIVGVWLKRRHDAKYPNLYHAGSGSNSGSNSGLLYSRGQNTSPGPKQPGQFMPAPSPVNHDEYANTDSVASSSRTEVAAPGPRPSRLQRTPQSADVGDIETREVTR</sequence>
<dbReference type="AlphaFoldDB" id="A0AAN4Z1D2"/>
<dbReference type="EMBL" id="BSYA01000352">
    <property type="protein sequence ID" value="GMG38839.1"/>
    <property type="molecule type" value="Genomic_DNA"/>
</dbReference>
<keyword evidence="2" id="KW-0472">Membrane</keyword>
<dbReference type="Proteomes" id="UP001165205">
    <property type="component" value="Unassembled WGS sequence"/>
</dbReference>